<name>A0A2S0WTB6_9MICO</name>
<dbReference type="AlphaFoldDB" id="A0A2S0WTB6"/>
<feature type="region of interest" description="Disordered" evidence="1">
    <location>
        <begin position="1"/>
        <end position="84"/>
    </location>
</feature>
<dbReference type="OrthoDB" id="10004246at2"/>
<proteinExistence type="predicted"/>
<dbReference type="RefSeq" id="WP_108594310.1">
    <property type="nucleotide sequence ID" value="NZ_CP028913.1"/>
</dbReference>
<dbReference type="Proteomes" id="UP000244729">
    <property type="component" value="Chromosome"/>
</dbReference>
<protein>
    <submittedName>
        <fullName evidence="2">Uncharacterized protein</fullName>
    </submittedName>
</protein>
<organism evidence="2 3">
    <name type="scientific">Agromyces badenianii</name>
    <dbReference type="NCBI Taxonomy" id="2080742"/>
    <lineage>
        <taxon>Bacteria</taxon>
        <taxon>Bacillati</taxon>
        <taxon>Actinomycetota</taxon>
        <taxon>Actinomycetes</taxon>
        <taxon>Micrococcales</taxon>
        <taxon>Microbacteriaceae</taxon>
        <taxon>Agromyces</taxon>
    </lineage>
</organism>
<evidence type="ECO:0000256" key="1">
    <source>
        <dbReference type="SAM" id="MobiDB-lite"/>
    </source>
</evidence>
<dbReference type="KEGG" id="agm:DCE93_01355"/>
<evidence type="ECO:0000313" key="3">
    <source>
        <dbReference type="Proteomes" id="UP000244729"/>
    </source>
</evidence>
<keyword evidence="3" id="KW-1185">Reference proteome</keyword>
<evidence type="ECO:0000313" key="2">
    <source>
        <dbReference type="EMBL" id="AWB94484.1"/>
    </source>
</evidence>
<gene>
    <name evidence="2" type="ORF">DCE93_01355</name>
</gene>
<feature type="compositionally biased region" description="Basic and acidic residues" evidence="1">
    <location>
        <begin position="75"/>
        <end position="84"/>
    </location>
</feature>
<dbReference type="EMBL" id="CP028913">
    <property type="protein sequence ID" value="AWB94484.1"/>
    <property type="molecule type" value="Genomic_DNA"/>
</dbReference>
<reference evidence="2 3" key="1">
    <citation type="submission" date="2018-04" db="EMBL/GenBank/DDBJ databases">
        <authorList>
            <person name="Li J."/>
        </authorList>
    </citation>
    <scope>NUCLEOTIDE SEQUENCE [LARGE SCALE GENOMIC DNA]</scope>
    <source>
        <strain evidence="3">30A</strain>
    </source>
</reference>
<sequence>MGDPRGQTPHALTDPENDLRPDADTGAPPNDDAARRRMRDLPPSTIDGPSLSDPDAQQLDADPLDARKPGIQRNDPLDPDGHVI</sequence>
<accession>A0A2S0WTB6</accession>